<evidence type="ECO:0000256" key="1">
    <source>
        <dbReference type="SAM" id="MobiDB-lite"/>
    </source>
</evidence>
<organism evidence="2 3">
    <name type="scientific">Eumeta variegata</name>
    <name type="common">Bagworm moth</name>
    <name type="synonym">Eumeta japonica</name>
    <dbReference type="NCBI Taxonomy" id="151549"/>
    <lineage>
        <taxon>Eukaryota</taxon>
        <taxon>Metazoa</taxon>
        <taxon>Ecdysozoa</taxon>
        <taxon>Arthropoda</taxon>
        <taxon>Hexapoda</taxon>
        <taxon>Insecta</taxon>
        <taxon>Pterygota</taxon>
        <taxon>Neoptera</taxon>
        <taxon>Endopterygota</taxon>
        <taxon>Lepidoptera</taxon>
        <taxon>Glossata</taxon>
        <taxon>Ditrysia</taxon>
        <taxon>Tineoidea</taxon>
        <taxon>Psychidae</taxon>
        <taxon>Oiketicinae</taxon>
        <taxon>Eumeta</taxon>
    </lineage>
</organism>
<dbReference type="EMBL" id="BGZK01000046">
    <property type="protein sequence ID" value="GBP11470.1"/>
    <property type="molecule type" value="Genomic_DNA"/>
</dbReference>
<keyword evidence="3" id="KW-1185">Reference proteome</keyword>
<sequence length="275" mass="30410">MKNLMDVSEAREICKDRTMWKSIVSAYPLWETGRYWRGPAGAVSISEAKVAEPEDIDCYTKKGLELPLRRAVGSNRRRDGVDGVKTRVVSVSEAARRRPWASYSGYSKQLARPSLSSSGSCARGRPIIVELAGLFRLPRHLGPPAVIEKLAHPEHQGARPARGRRRGGGGAGEGTYRRKGDVDAVWPSTEDGRRRTDAIDLRSRCARRKGGRRRPRAADAGQRAPVDGRVSAKPGGCKETQCVDVWSGRGSRLQQPAHAREKLHFLVQIKNNCLR</sequence>
<accession>A0A4C1TD11</accession>
<protein>
    <submittedName>
        <fullName evidence="2">Uncharacterized protein</fullName>
    </submittedName>
</protein>
<feature type="region of interest" description="Disordered" evidence="1">
    <location>
        <begin position="151"/>
        <end position="180"/>
    </location>
</feature>
<dbReference type="Proteomes" id="UP000299102">
    <property type="component" value="Unassembled WGS sequence"/>
</dbReference>
<reference evidence="2 3" key="1">
    <citation type="journal article" date="2019" name="Commun. Biol.">
        <title>The bagworm genome reveals a unique fibroin gene that provides high tensile strength.</title>
        <authorList>
            <person name="Kono N."/>
            <person name="Nakamura H."/>
            <person name="Ohtoshi R."/>
            <person name="Tomita M."/>
            <person name="Numata K."/>
            <person name="Arakawa K."/>
        </authorList>
    </citation>
    <scope>NUCLEOTIDE SEQUENCE [LARGE SCALE GENOMIC DNA]</scope>
</reference>
<comment type="caution">
    <text evidence="2">The sequence shown here is derived from an EMBL/GenBank/DDBJ whole genome shotgun (WGS) entry which is preliminary data.</text>
</comment>
<feature type="compositionally biased region" description="Basic residues" evidence="1">
    <location>
        <begin position="206"/>
        <end position="215"/>
    </location>
</feature>
<feature type="region of interest" description="Disordered" evidence="1">
    <location>
        <begin position="206"/>
        <end position="234"/>
    </location>
</feature>
<dbReference type="AlphaFoldDB" id="A0A4C1TD11"/>
<evidence type="ECO:0000313" key="2">
    <source>
        <dbReference type="EMBL" id="GBP11470.1"/>
    </source>
</evidence>
<gene>
    <name evidence="2" type="ORF">EVAR_92963_1</name>
</gene>
<proteinExistence type="predicted"/>
<name>A0A4C1TD11_EUMVA</name>
<evidence type="ECO:0000313" key="3">
    <source>
        <dbReference type="Proteomes" id="UP000299102"/>
    </source>
</evidence>
<dbReference type="OrthoDB" id="10264378at2759"/>